<dbReference type="GO" id="GO:0015630">
    <property type="term" value="C:microtubule cytoskeleton"/>
    <property type="evidence" value="ECO:0007669"/>
    <property type="project" value="TreeGrafter"/>
</dbReference>
<organism evidence="6 7">
    <name type="scientific">Geodia barretti</name>
    <name type="common">Barrett's horny sponge</name>
    <dbReference type="NCBI Taxonomy" id="519541"/>
    <lineage>
        <taxon>Eukaryota</taxon>
        <taxon>Metazoa</taxon>
        <taxon>Porifera</taxon>
        <taxon>Demospongiae</taxon>
        <taxon>Heteroscleromorpha</taxon>
        <taxon>Tetractinellida</taxon>
        <taxon>Astrophorina</taxon>
        <taxon>Geodiidae</taxon>
        <taxon>Geodia</taxon>
    </lineage>
</organism>
<comment type="caution">
    <text evidence="6">The sequence shown here is derived from an EMBL/GenBank/DDBJ whole genome shotgun (WGS) entry which is preliminary data.</text>
</comment>
<evidence type="ECO:0000256" key="4">
    <source>
        <dbReference type="ARBA" id="ARBA00022741"/>
    </source>
</evidence>
<dbReference type="EMBL" id="CASHTH010001713">
    <property type="protein sequence ID" value="CAI8018882.1"/>
    <property type="molecule type" value="Genomic_DNA"/>
</dbReference>
<dbReference type="PANTHER" id="PTHR45870:SF2">
    <property type="entry name" value="TUBULIN MONOGLYCYLASE TTLL3"/>
    <property type="match status" value="1"/>
</dbReference>
<keyword evidence="5" id="KW-0067">ATP-binding</keyword>
<proteinExistence type="predicted"/>
<gene>
    <name evidence="6" type="ORF">GBAR_LOCUS11405</name>
</gene>
<dbReference type="GO" id="GO:0005524">
    <property type="term" value="F:ATP binding"/>
    <property type="evidence" value="ECO:0007669"/>
    <property type="project" value="UniProtKB-KW"/>
</dbReference>
<comment type="subcellular location">
    <subcellularLocation>
        <location evidence="1">Cytoplasm</location>
    </subcellularLocation>
</comment>
<evidence type="ECO:0000313" key="7">
    <source>
        <dbReference type="Proteomes" id="UP001174909"/>
    </source>
</evidence>
<sequence>MCEPTFLIAKTSPHFLVFYHDGYLRLSMKEFDIHGKREVHLTNSHVQVKVEGFSMEQHLWSFRDLQEYLDLHRPIDGHEFISKKLVPFIQKVGLLIAHTAKPVVTGAPSNFLMMGLDFMVTSDLQLQFIEVNNYPLWPRGTRVMDSMLTQMGNDMFDLLFDCRYNPDEFQRNMQYGARYGSWTLIWNELHSKCSGSPPYNPCQEFPL</sequence>
<evidence type="ECO:0000256" key="2">
    <source>
        <dbReference type="ARBA" id="ARBA00022490"/>
    </source>
</evidence>
<evidence type="ECO:0000256" key="3">
    <source>
        <dbReference type="ARBA" id="ARBA00022598"/>
    </source>
</evidence>
<dbReference type="Pfam" id="PF03133">
    <property type="entry name" value="TTL"/>
    <property type="match status" value="1"/>
</dbReference>
<dbReference type="PANTHER" id="PTHR45870">
    <property type="entry name" value="TUBULIN MONOGLYCYLASE TTLL3"/>
    <property type="match status" value="1"/>
</dbReference>
<evidence type="ECO:0000256" key="1">
    <source>
        <dbReference type="ARBA" id="ARBA00004496"/>
    </source>
</evidence>
<dbReference type="GO" id="GO:0070736">
    <property type="term" value="F:protein-glycine ligase activity, initiating"/>
    <property type="evidence" value="ECO:0007669"/>
    <property type="project" value="TreeGrafter"/>
</dbReference>
<dbReference type="InterPro" id="IPR051437">
    <property type="entry name" value="TTLL_monoglycylase"/>
</dbReference>
<dbReference type="GO" id="GO:0005737">
    <property type="term" value="C:cytoplasm"/>
    <property type="evidence" value="ECO:0007669"/>
    <property type="project" value="UniProtKB-SubCell"/>
</dbReference>
<dbReference type="InterPro" id="IPR004344">
    <property type="entry name" value="TTL/TTLL_fam"/>
</dbReference>
<dbReference type="AlphaFoldDB" id="A0AA35WM12"/>
<dbReference type="Proteomes" id="UP001174909">
    <property type="component" value="Unassembled WGS sequence"/>
</dbReference>
<dbReference type="Gene3D" id="3.30.470.20">
    <property type="entry name" value="ATP-grasp fold, B domain"/>
    <property type="match status" value="1"/>
</dbReference>
<protein>
    <submittedName>
        <fullName evidence="6">Tubulin glycylase 3A</fullName>
    </submittedName>
</protein>
<accession>A0AA35WM12</accession>
<keyword evidence="2" id="KW-0963">Cytoplasm</keyword>
<reference evidence="6" key="1">
    <citation type="submission" date="2023-03" db="EMBL/GenBank/DDBJ databases">
        <authorList>
            <person name="Steffen K."/>
            <person name="Cardenas P."/>
        </authorList>
    </citation>
    <scope>NUCLEOTIDE SEQUENCE</scope>
</reference>
<evidence type="ECO:0000256" key="5">
    <source>
        <dbReference type="ARBA" id="ARBA00022840"/>
    </source>
</evidence>
<keyword evidence="3" id="KW-0436">Ligase</keyword>
<keyword evidence="4" id="KW-0547">Nucleotide-binding</keyword>
<name>A0AA35WM12_GEOBA</name>
<evidence type="ECO:0000313" key="6">
    <source>
        <dbReference type="EMBL" id="CAI8018882.1"/>
    </source>
</evidence>
<keyword evidence="7" id="KW-1185">Reference proteome</keyword>